<keyword evidence="3" id="KW-0489">Methyltransferase</keyword>
<dbReference type="Pfam" id="PF03141">
    <property type="entry name" value="Methyltransf_29"/>
    <property type="match status" value="1"/>
</dbReference>
<name>A0A8J5KQX1_ZINOF</name>
<sequence length="1054" mass="118604">MERVRSSDETRLRHSPSNPDFRWLHFLLAPLALLPLPLPRNQDIDFDRPGEKGVIFATMAFGKSSLMDSRRSSSSSSHWSMMTPVLFIALCLIGVWMMTSTTIVPVDESLGNKSEMKQQVTESDTKTYEDSSGDVPDEGGRRDADGNMEDATTELKSESSEEQSMIDKTDENSTGKVQNDDLGKDDEGKKDENPNQTSYNDEIGNAEGEETIKEGSQGTNGGDMNTVEAAQEITGSDLGSKSAQLTFSDENGKMEGGEMAKDNAEIKVNSQENGQEKSKEQSSQETTISDQEKTAALHSTNQDKSSENSSDDENNGDGETNDEEMINEPIETQESGQERDQEKRSEENYQGSTESNEETKIDQKLNEVSGNGRGTNSEQISDESKGDEQAGQYFNDKTDNAQNKSIEQNGEMFFDGKDQIQVTEKGKQKPNGTTSVQQNKDHLYDEMLLSNGAQSELLNESNSQNGAWSTQVAESKTEEQLQAGLKEHKNMYSWKLCNVTAGTDYIPCLDNEEVIKRLRTTKHYEHRERHCPDDPPTCLVPLPEGYTQSIRWPHSRNKIWYYNVPHTSLATIKGHQNWVKVSGEFLTFPGGGTQFKHGALHYIDFIQESVPGIAWGKNSRVVLDVGCGVASFGGFLFDRDVLTMSFAPKDEHEAQVQFALERGIPAMSAVMGTKRLSFPGMVFDVIHCARCRVPWHIEGGKLLLELNRLLRPGGYFVWSATPVYQKLQGDVEIWEVVCVKSLPAMSELTKSMCWDMLNKTKDKINRVGMVIYKKPLNNECYEKRPKSNPPLCEDSDDPNAAWNIPLQACMHKLPVDRDLRGSQWPQPWPQRLEKAPYWLNDSQVGVYGKPAPKDFMTDFEHWKYVVNNAYMKGMGIDWSIVRNVMDMRAIYGGFAAALQGEVNAWVMNVVSINSLDTLPIIYERGLFGIYHDWCESFSTYPRSYDLLHADHLFSRLKQRLLLVRSMSIMVSVSQLHMEWCKLLPVISEVDRILRPQGKLIVRDSAEVIGEVEDIAKSLNYEVKVTSLKDNEGFLCVQKTMWRPKEVETTSPSLA</sequence>
<dbReference type="GO" id="GO:0008168">
    <property type="term" value="F:methyltransferase activity"/>
    <property type="evidence" value="ECO:0007669"/>
    <property type="project" value="UniProtKB-KW"/>
</dbReference>
<evidence type="ECO:0000256" key="11">
    <source>
        <dbReference type="SAM" id="MobiDB-lite"/>
    </source>
</evidence>
<dbReference type="InterPro" id="IPR018247">
    <property type="entry name" value="EF_Hand_1_Ca_BS"/>
</dbReference>
<feature type="compositionally biased region" description="Acidic residues" evidence="11">
    <location>
        <begin position="309"/>
        <end position="326"/>
    </location>
</feature>
<dbReference type="GO" id="GO:0005768">
    <property type="term" value="C:endosome"/>
    <property type="evidence" value="ECO:0007669"/>
    <property type="project" value="TreeGrafter"/>
</dbReference>
<proteinExistence type="inferred from homology"/>
<comment type="similarity">
    <text evidence="2">Belongs to the methyltransferase superfamily.</text>
</comment>
<dbReference type="GO" id="GO:0016020">
    <property type="term" value="C:membrane"/>
    <property type="evidence" value="ECO:0007669"/>
    <property type="project" value="UniProtKB-SubCell"/>
</dbReference>
<keyword evidence="9" id="KW-0325">Glycoprotein</keyword>
<dbReference type="GO" id="GO:0005802">
    <property type="term" value="C:trans-Golgi network"/>
    <property type="evidence" value="ECO:0007669"/>
    <property type="project" value="TreeGrafter"/>
</dbReference>
<dbReference type="GO" id="GO:0032259">
    <property type="term" value="P:methylation"/>
    <property type="evidence" value="ECO:0007669"/>
    <property type="project" value="UniProtKB-KW"/>
</dbReference>
<evidence type="ECO:0000313" key="14">
    <source>
        <dbReference type="Proteomes" id="UP000734854"/>
    </source>
</evidence>
<accession>A0A8J5KQX1</accession>
<feature type="region of interest" description="Disordered" evidence="11">
    <location>
        <begin position="113"/>
        <end position="401"/>
    </location>
</feature>
<evidence type="ECO:0000256" key="7">
    <source>
        <dbReference type="ARBA" id="ARBA00022989"/>
    </source>
</evidence>
<keyword evidence="7 12" id="KW-1133">Transmembrane helix</keyword>
<comment type="caution">
    <text evidence="13">The sequence shown here is derived from an EMBL/GenBank/DDBJ whole genome shotgun (WGS) entry which is preliminary data.</text>
</comment>
<keyword evidence="8 12" id="KW-0472">Membrane</keyword>
<evidence type="ECO:0000256" key="8">
    <source>
        <dbReference type="ARBA" id="ARBA00023136"/>
    </source>
</evidence>
<dbReference type="PANTHER" id="PTHR10108">
    <property type="entry name" value="SAM-DEPENDENT METHYLTRANSFERASE"/>
    <property type="match status" value="1"/>
</dbReference>
<evidence type="ECO:0008006" key="15">
    <source>
        <dbReference type="Google" id="ProtNLM"/>
    </source>
</evidence>
<evidence type="ECO:0000256" key="10">
    <source>
        <dbReference type="ARBA" id="ARBA00037847"/>
    </source>
</evidence>
<feature type="compositionally biased region" description="Basic and acidic residues" evidence="11">
    <location>
        <begin position="250"/>
        <end position="265"/>
    </location>
</feature>
<dbReference type="PANTHER" id="PTHR10108:SF1130">
    <property type="entry name" value="METHYLTRANSFERASE PMT26-RELATED"/>
    <property type="match status" value="1"/>
</dbReference>
<dbReference type="Gene3D" id="3.40.50.150">
    <property type="entry name" value="Vaccinia Virus protein VP39"/>
    <property type="match status" value="1"/>
</dbReference>
<organism evidence="13 14">
    <name type="scientific">Zingiber officinale</name>
    <name type="common">Ginger</name>
    <name type="synonym">Amomum zingiber</name>
    <dbReference type="NCBI Taxonomy" id="94328"/>
    <lineage>
        <taxon>Eukaryota</taxon>
        <taxon>Viridiplantae</taxon>
        <taxon>Streptophyta</taxon>
        <taxon>Embryophyta</taxon>
        <taxon>Tracheophyta</taxon>
        <taxon>Spermatophyta</taxon>
        <taxon>Magnoliopsida</taxon>
        <taxon>Liliopsida</taxon>
        <taxon>Zingiberales</taxon>
        <taxon>Zingiberaceae</taxon>
        <taxon>Zingiber</taxon>
    </lineage>
</organism>
<feature type="transmembrane region" description="Helical" evidence="12">
    <location>
        <begin position="79"/>
        <end position="98"/>
    </location>
</feature>
<feature type="compositionally biased region" description="Basic and acidic residues" evidence="11">
    <location>
        <begin position="336"/>
        <end position="347"/>
    </location>
</feature>
<feature type="compositionally biased region" description="Polar residues" evidence="11">
    <location>
        <begin position="233"/>
        <end position="249"/>
    </location>
</feature>
<evidence type="ECO:0000256" key="2">
    <source>
        <dbReference type="ARBA" id="ARBA00008361"/>
    </source>
</evidence>
<evidence type="ECO:0000256" key="3">
    <source>
        <dbReference type="ARBA" id="ARBA00022603"/>
    </source>
</evidence>
<evidence type="ECO:0000256" key="1">
    <source>
        <dbReference type="ARBA" id="ARBA00004606"/>
    </source>
</evidence>
<comment type="subcellular location">
    <subcellularLocation>
        <location evidence="10">Endomembrane system</location>
        <topology evidence="10">Single-pass membrane protein</topology>
    </subcellularLocation>
    <subcellularLocation>
        <location evidence="1">Membrane</location>
        <topology evidence="1">Single-pass type II membrane protein</topology>
    </subcellularLocation>
</comment>
<evidence type="ECO:0000256" key="5">
    <source>
        <dbReference type="ARBA" id="ARBA00022692"/>
    </source>
</evidence>
<dbReference type="EMBL" id="JACMSC010000012">
    <property type="protein sequence ID" value="KAG6496088.1"/>
    <property type="molecule type" value="Genomic_DNA"/>
</dbReference>
<keyword evidence="4" id="KW-0808">Transferase</keyword>
<feature type="compositionally biased region" description="Basic and acidic residues" evidence="11">
    <location>
        <begin position="153"/>
        <end position="193"/>
    </location>
</feature>
<dbReference type="PROSITE" id="PS00018">
    <property type="entry name" value="EF_HAND_1"/>
    <property type="match status" value="1"/>
</dbReference>
<dbReference type="InterPro" id="IPR004159">
    <property type="entry name" value="Put_SAM_MeTrfase"/>
</dbReference>
<keyword evidence="14" id="KW-1185">Reference proteome</keyword>
<dbReference type="InterPro" id="IPR029063">
    <property type="entry name" value="SAM-dependent_MTases_sf"/>
</dbReference>
<evidence type="ECO:0000256" key="4">
    <source>
        <dbReference type="ARBA" id="ARBA00022679"/>
    </source>
</evidence>
<dbReference type="AlphaFoldDB" id="A0A8J5KQX1"/>
<dbReference type="Proteomes" id="UP000734854">
    <property type="component" value="Unassembled WGS sequence"/>
</dbReference>
<keyword evidence="5 12" id="KW-0812">Transmembrane</keyword>
<evidence type="ECO:0000313" key="13">
    <source>
        <dbReference type="EMBL" id="KAG6496088.1"/>
    </source>
</evidence>
<evidence type="ECO:0000256" key="12">
    <source>
        <dbReference type="SAM" id="Phobius"/>
    </source>
</evidence>
<keyword evidence="6" id="KW-0735">Signal-anchor</keyword>
<gene>
    <name evidence="13" type="ORF">ZIOFF_043936</name>
</gene>
<dbReference type="SUPFAM" id="SSF53335">
    <property type="entry name" value="S-adenosyl-L-methionine-dependent methyltransferases"/>
    <property type="match status" value="2"/>
</dbReference>
<protein>
    <recommendedName>
        <fullName evidence="15">Methyltransferase PMT26</fullName>
    </recommendedName>
</protein>
<evidence type="ECO:0000256" key="6">
    <source>
        <dbReference type="ARBA" id="ARBA00022968"/>
    </source>
</evidence>
<feature type="compositionally biased region" description="Polar residues" evidence="11">
    <location>
        <begin position="366"/>
        <end position="379"/>
    </location>
</feature>
<dbReference type="FunFam" id="3.40.50.150:FF:000084">
    <property type="entry name" value="probable methyltransferase PMT23"/>
    <property type="match status" value="1"/>
</dbReference>
<reference evidence="13 14" key="1">
    <citation type="submission" date="2020-08" db="EMBL/GenBank/DDBJ databases">
        <title>Plant Genome Project.</title>
        <authorList>
            <person name="Zhang R.-G."/>
        </authorList>
    </citation>
    <scope>NUCLEOTIDE SEQUENCE [LARGE SCALE GENOMIC DNA]</scope>
    <source>
        <tissue evidence="13">Rhizome</tissue>
    </source>
</reference>
<evidence type="ECO:0000256" key="9">
    <source>
        <dbReference type="ARBA" id="ARBA00023180"/>
    </source>
</evidence>